<protein>
    <submittedName>
        <fullName evidence="8">DivIVA domain-containing protein</fullName>
    </submittedName>
</protein>
<evidence type="ECO:0000256" key="4">
    <source>
        <dbReference type="ARBA" id="ARBA00022618"/>
    </source>
</evidence>
<evidence type="ECO:0000256" key="7">
    <source>
        <dbReference type="SAM" id="Coils"/>
    </source>
</evidence>
<dbReference type="GO" id="GO:0005737">
    <property type="term" value="C:cytoplasm"/>
    <property type="evidence" value="ECO:0007669"/>
    <property type="project" value="UniProtKB-SubCell"/>
</dbReference>
<dbReference type="AlphaFoldDB" id="A0A8J6I1M6"/>
<accession>A0A8J6I1M6</accession>
<dbReference type="EMBL" id="JAAKDE010000006">
    <property type="protein sequence ID" value="MBA2132622.1"/>
    <property type="molecule type" value="Genomic_DNA"/>
</dbReference>
<comment type="similarity">
    <text evidence="2">Belongs to the DivIVA family.</text>
</comment>
<evidence type="ECO:0000313" key="9">
    <source>
        <dbReference type="Proteomes" id="UP000657177"/>
    </source>
</evidence>
<evidence type="ECO:0000313" key="8">
    <source>
        <dbReference type="EMBL" id="MBA2132622.1"/>
    </source>
</evidence>
<keyword evidence="5 7" id="KW-0175">Coiled coil</keyword>
<reference evidence="8" key="1">
    <citation type="submission" date="2020-06" db="EMBL/GenBank/DDBJ databases">
        <title>Novel chitinolytic bacterium.</title>
        <authorList>
            <person name="Ungkulpasvich U."/>
            <person name="Kosugi A."/>
            <person name="Uke A."/>
        </authorList>
    </citation>
    <scope>NUCLEOTIDE SEQUENCE</scope>
    <source>
        <strain evidence="8">UUS1-1</strain>
    </source>
</reference>
<proteinExistence type="inferred from homology"/>
<dbReference type="Pfam" id="PF05103">
    <property type="entry name" value="DivIVA"/>
    <property type="match status" value="1"/>
</dbReference>
<comment type="caution">
    <text evidence="8">The sequence shown here is derived from an EMBL/GenBank/DDBJ whole genome shotgun (WGS) entry which is preliminary data.</text>
</comment>
<keyword evidence="6" id="KW-0131">Cell cycle</keyword>
<keyword evidence="4" id="KW-0132">Cell division</keyword>
<dbReference type="PANTHER" id="PTHR35794">
    <property type="entry name" value="CELL DIVISION PROTEIN DIVIVA"/>
    <property type="match status" value="1"/>
</dbReference>
<keyword evidence="3" id="KW-0963">Cytoplasm</keyword>
<dbReference type="GO" id="GO:0051301">
    <property type="term" value="P:cell division"/>
    <property type="evidence" value="ECO:0007669"/>
    <property type="project" value="UniProtKB-KW"/>
</dbReference>
<name>A0A8J6I1M6_9FIRM</name>
<dbReference type="Gene3D" id="6.10.250.660">
    <property type="match status" value="1"/>
</dbReference>
<evidence type="ECO:0000256" key="2">
    <source>
        <dbReference type="ARBA" id="ARBA00009008"/>
    </source>
</evidence>
<dbReference type="RefSeq" id="WP_181339079.1">
    <property type="nucleotide sequence ID" value="NZ_JAAKDE010000006.1"/>
</dbReference>
<comment type="subcellular location">
    <subcellularLocation>
        <location evidence="1">Cytoplasm</location>
    </subcellularLocation>
</comment>
<dbReference type="InterPro" id="IPR007793">
    <property type="entry name" value="DivIVA_fam"/>
</dbReference>
<dbReference type="NCBIfam" id="TIGR03544">
    <property type="entry name" value="DivI1A_domain"/>
    <property type="match status" value="1"/>
</dbReference>
<evidence type="ECO:0000256" key="6">
    <source>
        <dbReference type="ARBA" id="ARBA00023306"/>
    </source>
</evidence>
<dbReference type="InterPro" id="IPR019933">
    <property type="entry name" value="DivIVA_domain"/>
</dbReference>
<organism evidence="8 9">
    <name type="scientific">Capillibacterium thermochitinicola</name>
    <dbReference type="NCBI Taxonomy" id="2699427"/>
    <lineage>
        <taxon>Bacteria</taxon>
        <taxon>Bacillati</taxon>
        <taxon>Bacillota</taxon>
        <taxon>Capillibacterium</taxon>
    </lineage>
</organism>
<dbReference type="PANTHER" id="PTHR35794:SF2">
    <property type="entry name" value="CELL DIVISION PROTEIN DIVIVA"/>
    <property type="match status" value="1"/>
</dbReference>
<evidence type="ECO:0000256" key="5">
    <source>
        <dbReference type="ARBA" id="ARBA00023054"/>
    </source>
</evidence>
<keyword evidence="9" id="KW-1185">Reference proteome</keyword>
<feature type="coiled-coil region" evidence="7">
    <location>
        <begin position="28"/>
        <end position="123"/>
    </location>
</feature>
<sequence>MFTPVDLETMVFRRGFRGYKTKEVQEFMRKLIVDYEKLYKENIDLREELEAKKDLLKNYQAMEETLKNTLYLAQGTADEIKSAGEKQAEIILREAQNRAEQMRLKVREEIQAELQQLANLKQQVDMFRIHFTRFLQTLIEMAEKQLDIDDIWEQMTDLSRCGVSRKQEEKEVKPEKPEKLESVERFDEKLEKLGRFDEKLDKFEKPEKLEKLSGFKKVETRTKPAVTEIDDDDVLAAAKAKAARLFETTEL</sequence>
<evidence type="ECO:0000256" key="3">
    <source>
        <dbReference type="ARBA" id="ARBA00022490"/>
    </source>
</evidence>
<dbReference type="Proteomes" id="UP000657177">
    <property type="component" value="Unassembled WGS sequence"/>
</dbReference>
<evidence type="ECO:0000256" key="1">
    <source>
        <dbReference type="ARBA" id="ARBA00004496"/>
    </source>
</evidence>
<gene>
    <name evidence="8" type="ORF">G5B42_03575</name>
</gene>